<feature type="region of interest" description="Disordered" evidence="1">
    <location>
        <begin position="1"/>
        <end position="23"/>
    </location>
</feature>
<dbReference type="Proteomes" id="UP000275078">
    <property type="component" value="Unassembled WGS sequence"/>
</dbReference>
<gene>
    <name evidence="2" type="ORF">BJ508DRAFT_304876</name>
</gene>
<proteinExistence type="predicted"/>
<reference evidence="2 3" key="1">
    <citation type="journal article" date="2018" name="Nat. Ecol. Evol.">
        <title>Pezizomycetes genomes reveal the molecular basis of ectomycorrhizal truffle lifestyle.</title>
        <authorList>
            <person name="Murat C."/>
            <person name="Payen T."/>
            <person name="Noel B."/>
            <person name="Kuo A."/>
            <person name="Morin E."/>
            <person name="Chen J."/>
            <person name="Kohler A."/>
            <person name="Krizsan K."/>
            <person name="Balestrini R."/>
            <person name="Da Silva C."/>
            <person name="Montanini B."/>
            <person name="Hainaut M."/>
            <person name="Levati E."/>
            <person name="Barry K.W."/>
            <person name="Belfiori B."/>
            <person name="Cichocki N."/>
            <person name="Clum A."/>
            <person name="Dockter R.B."/>
            <person name="Fauchery L."/>
            <person name="Guy J."/>
            <person name="Iotti M."/>
            <person name="Le Tacon F."/>
            <person name="Lindquist E.A."/>
            <person name="Lipzen A."/>
            <person name="Malagnac F."/>
            <person name="Mello A."/>
            <person name="Molinier V."/>
            <person name="Miyauchi S."/>
            <person name="Poulain J."/>
            <person name="Riccioni C."/>
            <person name="Rubini A."/>
            <person name="Sitrit Y."/>
            <person name="Splivallo R."/>
            <person name="Traeger S."/>
            <person name="Wang M."/>
            <person name="Zifcakova L."/>
            <person name="Wipf D."/>
            <person name="Zambonelli A."/>
            <person name="Paolocci F."/>
            <person name="Nowrousian M."/>
            <person name="Ottonello S."/>
            <person name="Baldrian P."/>
            <person name="Spatafora J.W."/>
            <person name="Henrissat B."/>
            <person name="Nagy L.G."/>
            <person name="Aury J.M."/>
            <person name="Wincker P."/>
            <person name="Grigoriev I.V."/>
            <person name="Bonfante P."/>
            <person name="Martin F.M."/>
        </authorList>
    </citation>
    <scope>NUCLEOTIDE SEQUENCE [LARGE SCALE GENOMIC DNA]</scope>
    <source>
        <strain evidence="2 3">RN42</strain>
    </source>
</reference>
<accession>A0A3N4IAN5</accession>
<name>A0A3N4IAN5_ASCIM</name>
<protein>
    <submittedName>
        <fullName evidence="2">Uncharacterized protein</fullName>
    </submittedName>
</protein>
<keyword evidence="3" id="KW-1185">Reference proteome</keyword>
<evidence type="ECO:0000313" key="2">
    <source>
        <dbReference type="EMBL" id="RPA83139.1"/>
    </source>
</evidence>
<dbReference type="EMBL" id="ML119666">
    <property type="protein sequence ID" value="RPA83139.1"/>
    <property type="molecule type" value="Genomic_DNA"/>
</dbReference>
<evidence type="ECO:0000313" key="3">
    <source>
        <dbReference type="Proteomes" id="UP000275078"/>
    </source>
</evidence>
<evidence type="ECO:0000256" key="1">
    <source>
        <dbReference type="SAM" id="MobiDB-lite"/>
    </source>
</evidence>
<dbReference type="AlphaFoldDB" id="A0A3N4IAN5"/>
<sequence>MSMDKGSKMTVPLHQMSNGTLPSPPLEEVQLARKPDQFKPAKPCYKTPKLHFLYLKTTGPDDWDDRNNIHLTTFTFKPTHHSAFTEKDIATELVKMGFAARKALDNFIAEEGRRRGLPKGETLVIGYLKVEKNLVQAFGCEDPIPYVESVCVVLQGGD</sequence>
<organism evidence="2 3">
    <name type="scientific">Ascobolus immersus RN42</name>
    <dbReference type="NCBI Taxonomy" id="1160509"/>
    <lineage>
        <taxon>Eukaryota</taxon>
        <taxon>Fungi</taxon>
        <taxon>Dikarya</taxon>
        <taxon>Ascomycota</taxon>
        <taxon>Pezizomycotina</taxon>
        <taxon>Pezizomycetes</taxon>
        <taxon>Pezizales</taxon>
        <taxon>Ascobolaceae</taxon>
        <taxon>Ascobolus</taxon>
    </lineage>
</organism>